<dbReference type="AlphaFoldDB" id="A0A1C4WP04"/>
<feature type="compositionally biased region" description="Acidic residues" evidence="1">
    <location>
        <begin position="15"/>
        <end position="25"/>
    </location>
</feature>
<feature type="region of interest" description="Disordered" evidence="1">
    <location>
        <begin position="1"/>
        <end position="25"/>
    </location>
</feature>
<organism evidence="2 3">
    <name type="scientific">Micromonospora mirobrigensis</name>
    <dbReference type="NCBI Taxonomy" id="262898"/>
    <lineage>
        <taxon>Bacteria</taxon>
        <taxon>Bacillati</taxon>
        <taxon>Actinomycetota</taxon>
        <taxon>Actinomycetes</taxon>
        <taxon>Micromonosporales</taxon>
        <taxon>Micromonosporaceae</taxon>
        <taxon>Micromonospora</taxon>
    </lineage>
</organism>
<dbReference type="RefSeq" id="WP_091605863.1">
    <property type="nucleotide sequence ID" value="NZ_FMCX01000002.1"/>
</dbReference>
<accession>A0A1C4WP04</accession>
<dbReference type="Proteomes" id="UP000199504">
    <property type="component" value="Unassembled WGS sequence"/>
</dbReference>
<sequence>MATVIGPRRASEPDGAPDDDGELDLPELEDGHWMHHATEFAHTSFAAVARRLPHLVREAVTLAWATSRRDTAAAIGLNPGRRGLEVPVHRRAEHPGRPARP</sequence>
<evidence type="ECO:0000313" key="2">
    <source>
        <dbReference type="EMBL" id="SCE98016.1"/>
    </source>
</evidence>
<evidence type="ECO:0000256" key="1">
    <source>
        <dbReference type="SAM" id="MobiDB-lite"/>
    </source>
</evidence>
<name>A0A1C4WP04_9ACTN</name>
<proteinExistence type="predicted"/>
<keyword evidence="3" id="KW-1185">Reference proteome</keyword>
<protein>
    <submittedName>
        <fullName evidence="2">Uncharacterized protein</fullName>
    </submittedName>
</protein>
<dbReference type="EMBL" id="FMCX01000002">
    <property type="protein sequence ID" value="SCE98016.1"/>
    <property type="molecule type" value="Genomic_DNA"/>
</dbReference>
<reference evidence="3" key="1">
    <citation type="submission" date="2016-06" db="EMBL/GenBank/DDBJ databases">
        <authorList>
            <person name="Varghese N."/>
            <person name="Submissions Spin"/>
        </authorList>
    </citation>
    <scope>NUCLEOTIDE SEQUENCE [LARGE SCALE GENOMIC DNA]</scope>
    <source>
        <strain evidence="3">DSM 44830</strain>
    </source>
</reference>
<gene>
    <name evidence="2" type="ORF">GA0070564_102414</name>
</gene>
<dbReference type="STRING" id="262898.GA0070564_102414"/>
<evidence type="ECO:0000313" key="3">
    <source>
        <dbReference type="Proteomes" id="UP000199504"/>
    </source>
</evidence>
<dbReference type="OrthoDB" id="9806127at2"/>